<dbReference type="GeneID" id="106168111"/>
<dbReference type="RefSeq" id="XP_013402512.1">
    <property type="nucleotide sequence ID" value="XM_013547058.1"/>
</dbReference>
<dbReference type="AlphaFoldDB" id="A0A1S3IWE7"/>
<dbReference type="KEGG" id="lak:106168281"/>
<evidence type="ECO:0000256" key="1">
    <source>
        <dbReference type="SAM" id="Coils"/>
    </source>
</evidence>
<feature type="coiled-coil region" evidence="1">
    <location>
        <begin position="86"/>
        <end position="128"/>
    </location>
</feature>
<accession>A0A1S3IWE7</accession>
<dbReference type="RefSeq" id="XP_013402748.1">
    <property type="nucleotide sequence ID" value="XM_013547294.1"/>
</dbReference>
<dbReference type="GeneID" id="106168281"/>
<dbReference type="RefSeq" id="XP_013402754.1">
    <property type="nucleotide sequence ID" value="XM_013547300.1"/>
</dbReference>
<dbReference type="Proteomes" id="UP000085678">
    <property type="component" value="Unplaced"/>
</dbReference>
<sequence>MGKTEEAAARVHVERDKLEAQYKQYKTLINELSQHYQTAKCGAFLDRYEKLKDMIKACYEGFEKVKQENIRAATRSGGLMGAAMALAETERQVEEREILILKYKENSKEEVRALTEKMESQVKDYRKKVLHIKKLIETMHENYEASKSQFPKQRYETMKNIAKSVFSDPNI</sequence>
<dbReference type="RefSeq" id="XP_013402506.1">
    <property type="nucleotide sequence ID" value="XM_013547052.1"/>
</dbReference>
<keyword evidence="1" id="KW-0175">Coiled coil</keyword>
<evidence type="ECO:0000313" key="3">
    <source>
        <dbReference type="RefSeq" id="XP_013402506.1"/>
    </source>
</evidence>
<evidence type="ECO:0000313" key="2">
    <source>
        <dbReference type="Proteomes" id="UP000085678"/>
    </source>
</evidence>
<protein>
    <submittedName>
        <fullName evidence="3 4">Uncharacterized protein LOC106168111</fullName>
    </submittedName>
    <submittedName>
        <fullName evidence="5 6">Uncharacterized protein LOC106168281</fullName>
    </submittedName>
</protein>
<organism evidence="2 4">
    <name type="scientific">Lingula anatina</name>
    <name type="common">Brachiopod</name>
    <name type="synonym">Lingula unguis</name>
    <dbReference type="NCBI Taxonomy" id="7574"/>
    <lineage>
        <taxon>Eukaryota</taxon>
        <taxon>Metazoa</taxon>
        <taxon>Spiralia</taxon>
        <taxon>Lophotrochozoa</taxon>
        <taxon>Brachiopoda</taxon>
        <taxon>Linguliformea</taxon>
        <taxon>Lingulata</taxon>
        <taxon>Lingulida</taxon>
        <taxon>Linguloidea</taxon>
        <taxon>Lingulidae</taxon>
        <taxon>Lingula</taxon>
    </lineage>
</organism>
<evidence type="ECO:0000313" key="4">
    <source>
        <dbReference type="RefSeq" id="XP_013402512.1"/>
    </source>
</evidence>
<keyword evidence="2" id="KW-1185">Reference proteome</keyword>
<gene>
    <name evidence="3 4" type="primary">LOC106168111</name>
    <name evidence="5 6" type="synonym">LOC106168281</name>
</gene>
<evidence type="ECO:0000313" key="5">
    <source>
        <dbReference type="RefSeq" id="XP_013402748.1"/>
    </source>
</evidence>
<evidence type="ECO:0000313" key="6">
    <source>
        <dbReference type="RefSeq" id="XP_013402754.1"/>
    </source>
</evidence>
<dbReference type="KEGG" id="lak:106168111"/>
<name>A0A1S3IWE7_LINAN</name>
<reference evidence="3 4" key="1">
    <citation type="submission" date="2025-04" db="UniProtKB">
        <authorList>
            <consortium name="RefSeq"/>
        </authorList>
    </citation>
    <scope>IDENTIFICATION</scope>
    <source>
        <tissue evidence="3 4">Gonads</tissue>
    </source>
</reference>
<proteinExistence type="predicted"/>